<keyword evidence="19" id="KW-1185">Reference proteome</keyword>
<evidence type="ECO:0000256" key="10">
    <source>
        <dbReference type="ARBA" id="ARBA00023114"/>
    </source>
</evidence>
<evidence type="ECO:0000256" key="2">
    <source>
        <dbReference type="ARBA" id="ARBA00009450"/>
    </source>
</evidence>
<keyword evidence="5" id="KW-0762">Sugar transport</keyword>
<evidence type="ECO:0000256" key="7">
    <source>
        <dbReference type="ARBA" id="ARBA00022729"/>
    </source>
</evidence>
<evidence type="ECO:0000256" key="1">
    <source>
        <dbReference type="ARBA" id="ARBA00004571"/>
    </source>
</evidence>
<dbReference type="EMBL" id="CP146369">
    <property type="protein sequence ID" value="WWT54603.1"/>
    <property type="molecule type" value="Genomic_DNA"/>
</dbReference>
<dbReference type="Gene3D" id="3.30.1950.10">
    <property type="entry name" value="wza like domain"/>
    <property type="match status" value="1"/>
</dbReference>
<dbReference type="Pfam" id="PF22461">
    <property type="entry name" value="SLBB_2"/>
    <property type="match status" value="1"/>
</dbReference>
<evidence type="ECO:0000256" key="12">
    <source>
        <dbReference type="ARBA" id="ARBA00023139"/>
    </source>
</evidence>
<reference evidence="18 19" key="1">
    <citation type="submission" date="2024-02" db="EMBL/GenBank/DDBJ databases">
        <title>Distribution and functional of Brevundimonas-related endobacteria within Verticillium dahliae.</title>
        <authorList>
            <person name="Zeng H."/>
        </authorList>
    </citation>
    <scope>NUCLEOTIDE SEQUENCE [LARGE SCALE GENOMIC DNA]</scope>
    <source>
        <strain evidence="18 19">TRM 44200</strain>
    </source>
</reference>
<dbReference type="Gene3D" id="3.10.560.10">
    <property type="entry name" value="Outer membrane lipoprotein wza domain like"/>
    <property type="match status" value="2"/>
</dbReference>
<evidence type="ECO:0000256" key="6">
    <source>
        <dbReference type="ARBA" id="ARBA00022692"/>
    </source>
</evidence>
<keyword evidence="10" id="KW-0626">Porin</keyword>
<accession>A0ABZ2IC83</accession>
<proteinExistence type="inferred from homology"/>
<feature type="domain" description="Polysaccharide export protein N-terminal" evidence="16">
    <location>
        <begin position="69"/>
        <end position="153"/>
    </location>
</feature>
<dbReference type="PANTHER" id="PTHR33619">
    <property type="entry name" value="POLYSACCHARIDE EXPORT PROTEIN GFCE-RELATED"/>
    <property type="match status" value="1"/>
</dbReference>
<comment type="similarity">
    <text evidence="2">Belongs to the BexD/CtrA/VexA family.</text>
</comment>
<gene>
    <name evidence="18" type="ORF">V8J38_15330</name>
</gene>
<evidence type="ECO:0000256" key="13">
    <source>
        <dbReference type="ARBA" id="ARBA00023237"/>
    </source>
</evidence>
<keyword evidence="3" id="KW-0813">Transport</keyword>
<protein>
    <submittedName>
        <fullName evidence="18">Polysaccharide biosynthesis/export family protein</fullName>
    </submittedName>
</protein>
<keyword evidence="13" id="KW-0998">Cell outer membrane</keyword>
<feature type="chain" id="PRO_5046056611" evidence="15">
    <location>
        <begin position="18"/>
        <end position="359"/>
    </location>
</feature>
<dbReference type="RefSeq" id="WP_291783291.1">
    <property type="nucleotide sequence ID" value="NZ_CP146369.1"/>
</dbReference>
<keyword evidence="11" id="KW-0472">Membrane</keyword>
<keyword evidence="14" id="KW-0449">Lipoprotein</keyword>
<dbReference type="InterPro" id="IPR003715">
    <property type="entry name" value="Poly_export_N"/>
</dbReference>
<sequence length="359" mass="36679">MALVASSGSLLFATACANIPADGPSTGAIASAASEGSVRIEPLTLAAAAAWTHPFARPEISAGGVSSRPPANRIEVGDRLNIGIYEALGEGVFATSGQRGSQFTDVIVEPDGAIRLPYAGAIPAAGRSADEVRQAIISNIRRFTVRPDATVMVASRNMGSVSVGGAVRTPGRWVVGQDVVTVLDAVSMAGAPLETPYGSTVLVRTASGTTTTSLAQIAFGPSTRLTGDTEIVVAATPARFQALGSVRQPGSNDITTAGLNLLEALSAVGGLDGARANPRGVFVFRKAAPDDVDQRPLVYQLNMGDADAFAIATAFPVLPNDTIYVTEAPVAQWTKVLAAIQGTIGVGASAATVDRLVRN</sequence>
<keyword evidence="6" id="KW-0812">Transmembrane</keyword>
<organism evidence="18 19">
    <name type="scientific">Brevundimonas olei</name>
    <dbReference type="NCBI Taxonomy" id="657642"/>
    <lineage>
        <taxon>Bacteria</taxon>
        <taxon>Pseudomonadati</taxon>
        <taxon>Pseudomonadota</taxon>
        <taxon>Alphaproteobacteria</taxon>
        <taxon>Caulobacterales</taxon>
        <taxon>Caulobacteraceae</taxon>
        <taxon>Brevundimonas</taxon>
    </lineage>
</organism>
<evidence type="ECO:0000256" key="15">
    <source>
        <dbReference type="SAM" id="SignalP"/>
    </source>
</evidence>
<evidence type="ECO:0000259" key="17">
    <source>
        <dbReference type="Pfam" id="PF22461"/>
    </source>
</evidence>
<evidence type="ECO:0000256" key="9">
    <source>
        <dbReference type="ARBA" id="ARBA00023065"/>
    </source>
</evidence>
<evidence type="ECO:0000256" key="8">
    <source>
        <dbReference type="ARBA" id="ARBA00023047"/>
    </source>
</evidence>
<feature type="signal peptide" evidence="15">
    <location>
        <begin position="1"/>
        <end position="17"/>
    </location>
</feature>
<dbReference type="Proteomes" id="UP001363460">
    <property type="component" value="Chromosome"/>
</dbReference>
<feature type="domain" description="SLBB" evidence="17">
    <location>
        <begin position="239"/>
        <end position="325"/>
    </location>
</feature>
<keyword evidence="9" id="KW-0406">Ion transport</keyword>
<evidence type="ECO:0000256" key="14">
    <source>
        <dbReference type="ARBA" id="ARBA00023288"/>
    </source>
</evidence>
<keyword evidence="4" id="KW-1134">Transmembrane beta strand</keyword>
<keyword evidence="12" id="KW-0564">Palmitate</keyword>
<dbReference type="Pfam" id="PF02563">
    <property type="entry name" value="Poly_export"/>
    <property type="match status" value="1"/>
</dbReference>
<dbReference type="InterPro" id="IPR054765">
    <property type="entry name" value="SLBB_dom"/>
</dbReference>
<keyword evidence="8" id="KW-0625">Polysaccharide transport</keyword>
<dbReference type="PANTHER" id="PTHR33619:SF3">
    <property type="entry name" value="POLYSACCHARIDE EXPORT PROTEIN GFCE-RELATED"/>
    <property type="match status" value="1"/>
</dbReference>
<dbReference type="InterPro" id="IPR049712">
    <property type="entry name" value="Poly_export"/>
</dbReference>
<evidence type="ECO:0000256" key="11">
    <source>
        <dbReference type="ARBA" id="ARBA00023136"/>
    </source>
</evidence>
<keyword evidence="7 15" id="KW-0732">Signal</keyword>
<evidence type="ECO:0000256" key="4">
    <source>
        <dbReference type="ARBA" id="ARBA00022452"/>
    </source>
</evidence>
<evidence type="ECO:0000313" key="19">
    <source>
        <dbReference type="Proteomes" id="UP001363460"/>
    </source>
</evidence>
<comment type="subcellular location">
    <subcellularLocation>
        <location evidence="1">Cell outer membrane</location>
        <topology evidence="1">Multi-pass membrane protein</topology>
    </subcellularLocation>
</comment>
<evidence type="ECO:0000313" key="18">
    <source>
        <dbReference type="EMBL" id="WWT54603.1"/>
    </source>
</evidence>
<name>A0ABZ2IC83_9CAUL</name>
<evidence type="ECO:0000259" key="16">
    <source>
        <dbReference type="Pfam" id="PF02563"/>
    </source>
</evidence>
<evidence type="ECO:0000256" key="5">
    <source>
        <dbReference type="ARBA" id="ARBA00022597"/>
    </source>
</evidence>
<evidence type="ECO:0000256" key="3">
    <source>
        <dbReference type="ARBA" id="ARBA00022448"/>
    </source>
</evidence>